<keyword evidence="8" id="KW-0812">Transmembrane</keyword>
<comment type="similarity">
    <text evidence="1">Belongs to the peptidase C78 family.</text>
</comment>
<dbReference type="FunFam" id="3.90.70.130:FF:000001">
    <property type="entry name" value="Probable Ufm1-specific protease 2"/>
    <property type="match status" value="1"/>
</dbReference>
<comment type="function">
    <text evidence="6">Thiol protease which recognizes and hydrolyzes the peptide bond at the C-terminal Gly of UFM1, a ubiquitin-like modifier protein bound to a number of target proteins. Does not hydrolyze SUMO1 or ISG15 ubiquitin-like proteins.</text>
</comment>
<keyword evidence="8" id="KW-0472">Membrane</keyword>
<keyword evidence="5" id="KW-0788">Thiol protease</keyword>
<dbReference type="GO" id="GO:0005783">
    <property type="term" value="C:endoplasmic reticulum"/>
    <property type="evidence" value="ECO:0007669"/>
    <property type="project" value="TreeGrafter"/>
</dbReference>
<dbReference type="SUPFAM" id="SSF54001">
    <property type="entry name" value="Cysteine proteinases"/>
    <property type="match status" value="1"/>
</dbReference>
<dbReference type="InterPro" id="IPR049387">
    <property type="entry name" value="UFSP2-like_2nd"/>
</dbReference>
<dbReference type="InterPro" id="IPR038765">
    <property type="entry name" value="Papain-like_cys_pep_sf"/>
</dbReference>
<keyword evidence="2 11" id="KW-0645">Protease</keyword>
<dbReference type="InterPro" id="IPR012462">
    <property type="entry name" value="UFSP1/2_DUB_cat"/>
</dbReference>
<protein>
    <recommendedName>
        <fullName evidence="7">Probable Ufm1-specific protease 2</fullName>
    </recommendedName>
</protein>
<gene>
    <name evidence="11" type="primary">UFSP2</name>
    <name evidence="11" type="ORF">B7P43_G15018</name>
</gene>
<organism evidence="11 12">
    <name type="scientific">Cryptotermes secundus</name>
    <dbReference type="NCBI Taxonomy" id="105785"/>
    <lineage>
        <taxon>Eukaryota</taxon>
        <taxon>Metazoa</taxon>
        <taxon>Ecdysozoa</taxon>
        <taxon>Arthropoda</taxon>
        <taxon>Hexapoda</taxon>
        <taxon>Insecta</taxon>
        <taxon>Pterygota</taxon>
        <taxon>Neoptera</taxon>
        <taxon>Polyneoptera</taxon>
        <taxon>Dictyoptera</taxon>
        <taxon>Blattodea</taxon>
        <taxon>Blattoidea</taxon>
        <taxon>Termitoidae</taxon>
        <taxon>Kalotermitidae</taxon>
        <taxon>Cryptotermitinae</taxon>
        <taxon>Cryptotermes</taxon>
    </lineage>
</organism>
<evidence type="ECO:0000256" key="3">
    <source>
        <dbReference type="ARBA" id="ARBA00022786"/>
    </source>
</evidence>
<keyword evidence="8" id="KW-1133">Transmembrane helix</keyword>
<dbReference type="GO" id="GO:0071567">
    <property type="term" value="F:deUFMylase activity"/>
    <property type="evidence" value="ECO:0007669"/>
    <property type="project" value="TreeGrafter"/>
</dbReference>
<dbReference type="GO" id="GO:0005634">
    <property type="term" value="C:nucleus"/>
    <property type="evidence" value="ECO:0007669"/>
    <property type="project" value="TreeGrafter"/>
</dbReference>
<evidence type="ECO:0000313" key="12">
    <source>
        <dbReference type="Proteomes" id="UP000235965"/>
    </source>
</evidence>
<dbReference type="PANTHER" id="PTHR48153:SF2">
    <property type="entry name" value="UFM1-SPECIFIC PROTEASE 2"/>
    <property type="match status" value="1"/>
</dbReference>
<dbReference type="FunCoup" id="A0A2J7QNY7">
    <property type="interactions" value="492"/>
</dbReference>
<accession>A0A2J7QNY7</accession>
<dbReference type="Pfam" id="PF20908">
    <property type="entry name" value="UfSP2_N"/>
    <property type="match status" value="1"/>
</dbReference>
<dbReference type="Gene3D" id="3.90.70.130">
    <property type="match status" value="1"/>
</dbReference>
<dbReference type="GO" id="GO:0006508">
    <property type="term" value="P:proteolysis"/>
    <property type="evidence" value="ECO:0007669"/>
    <property type="project" value="UniProtKB-KW"/>
</dbReference>
<evidence type="ECO:0000256" key="4">
    <source>
        <dbReference type="ARBA" id="ARBA00022801"/>
    </source>
</evidence>
<dbReference type="AlphaFoldDB" id="A0A2J7QNY7"/>
<evidence type="ECO:0000256" key="1">
    <source>
        <dbReference type="ARBA" id="ARBA00008552"/>
    </source>
</evidence>
<reference evidence="11 12" key="1">
    <citation type="submission" date="2017-12" db="EMBL/GenBank/DDBJ databases">
        <title>Hemimetabolous genomes reveal molecular basis of termite eusociality.</title>
        <authorList>
            <person name="Harrison M.C."/>
            <person name="Jongepier E."/>
            <person name="Robertson H.M."/>
            <person name="Arning N."/>
            <person name="Bitard-Feildel T."/>
            <person name="Chao H."/>
            <person name="Childers C.P."/>
            <person name="Dinh H."/>
            <person name="Doddapaneni H."/>
            <person name="Dugan S."/>
            <person name="Gowin J."/>
            <person name="Greiner C."/>
            <person name="Han Y."/>
            <person name="Hu H."/>
            <person name="Hughes D.S.T."/>
            <person name="Huylmans A.-K."/>
            <person name="Kemena C."/>
            <person name="Kremer L.P.M."/>
            <person name="Lee S.L."/>
            <person name="Lopez-Ezquerra A."/>
            <person name="Mallet L."/>
            <person name="Monroy-Kuhn J.M."/>
            <person name="Moser A."/>
            <person name="Murali S.C."/>
            <person name="Muzny D.M."/>
            <person name="Otani S."/>
            <person name="Piulachs M.-D."/>
            <person name="Poelchau M."/>
            <person name="Qu J."/>
            <person name="Schaub F."/>
            <person name="Wada-Katsumata A."/>
            <person name="Worley K.C."/>
            <person name="Xie Q."/>
            <person name="Ylla G."/>
            <person name="Poulsen M."/>
            <person name="Gibbs R.A."/>
            <person name="Schal C."/>
            <person name="Richards S."/>
            <person name="Belles X."/>
            <person name="Korb J."/>
            <person name="Bornberg-Bauer E."/>
        </authorList>
    </citation>
    <scope>NUCLEOTIDE SEQUENCE [LARGE SCALE GENOMIC DNA]</scope>
    <source>
        <tissue evidence="11">Whole body</tissue>
    </source>
</reference>
<dbReference type="PANTHER" id="PTHR48153">
    <property type="entry name" value="UFM1-SPECIFIC PROTEASE 2"/>
    <property type="match status" value="1"/>
</dbReference>
<sequence length="362" mass="40994">MSLFFHHAFHYVSRFISFCFLLLFISLGNYTCLKTHIKVDSLSVVHRNSKVVHLYAVLVDSLLRNLKLAENSFLQQITNFEDSAFAICAPEPYHFFPPECGHFVTVMYPEKKPDSELDMERRLLHRFLVLPQDRPYFRRAAAHLFSSDFPANAPLINVHEGLIPTVKDGEVSAVKGIYSYHHYCQDSVDDSGWGCAYRSLQTIISWFKWQGYTEHPVPTHHEIQQCLVNIGDKPSSFVGSRQWIGSTEVSFCLESMLGVTSKILSVSSGEELSNVGGELAYHFRIEGTPVMIGGGVLAHTILGVDFNKNTGELKFLILDPHYTGSEDLQVMQGKGWCGWKGVSFWSKAAYYNLCLPQRPRCL</sequence>
<dbReference type="Proteomes" id="UP000235965">
    <property type="component" value="Unassembled WGS sequence"/>
</dbReference>
<evidence type="ECO:0000256" key="6">
    <source>
        <dbReference type="ARBA" id="ARBA00057559"/>
    </source>
</evidence>
<comment type="caution">
    <text evidence="11">The sequence shown here is derived from an EMBL/GenBank/DDBJ whole genome shotgun (WGS) entry which is preliminary data.</text>
</comment>
<name>A0A2J7QNY7_9NEOP</name>
<dbReference type="STRING" id="105785.A0A2J7QNY7"/>
<feature type="domain" description="UFSP1/2/DUB catalytic" evidence="9">
    <location>
        <begin position="170"/>
        <end position="354"/>
    </location>
</feature>
<feature type="domain" description="UFSP2 second" evidence="10">
    <location>
        <begin position="30"/>
        <end position="147"/>
    </location>
</feature>
<evidence type="ECO:0000256" key="7">
    <source>
        <dbReference type="ARBA" id="ARBA00073264"/>
    </source>
</evidence>
<evidence type="ECO:0000259" key="9">
    <source>
        <dbReference type="Pfam" id="PF07910"/>
    </source>
</evidence>
<evidence type="ECO:0000256" key="5">
    <source>
        <dbReference type="ARBA" id="ARBA00022807"/>
    </source>
</evidence>
<dbReference type="Pfam" id="PF07910">
    <property type="entry name" value="Peptidase_C78"/>
    <property type="match status" value="1"/>
</dbReference>
<proteinExistence type="inferred from homology"/>
<keyword evidence="4" id="KW-0378">Hydrolase</keyword>
<feature type="transmembrane region" description="Helical" evidence="8">
    <location>
        <begin position="12"/>
        <end position="33"/>
    </location>
</feature>
<keyword evidence="3" id="KW-0833">Ubl conjugation pathway</keyword>
<keyword evidence="12" id="KW-1185">Reference proteome</keyword>
<dbReference type="InParanoid" id="A0A2J7QNY7"/>
<evidence type="ECO:0000256" key="8">
    <source>
        <dbReference type="SAM" id="Phobius"/>
    </source>
</evidence>
<dbReference type="EMBL" id="NEVH01012098">
    <property type="protein sequence ID" value="PNF30304.1"/>
    <property type="molecule type" value="Genomic_DNA"/>
</dbReference>
<evidence type="ECO:0000256" key="2">
    <source>
        <dbReference type="ARBA" id="ARBA00022670"/>
    </source>
</evidence>
<dbReference type="OrthoDB" id="417506at2759"/>
<evidence type="ECO:0000259" key="10">
    <source>
        <dbReference type="Pfam" id="PF20908"/>
    </source>
</evidence>
<evidence type="ECO:0000313" key="11">
    <source>
        <dbReference type="EMBL" id="PNF30304.1"/>
    </source>
</evidence>